<dbReference type="EMBL" id="QEWP01000005">
    <property type="protein sequence ID" value="PWD99889.1"/>
    <property type="molecule type" value="Genomic_DNA"/>
</dbReference>
<name>A0A2U2B9Y7_9BACT</name>
<evidence type="ECO:0000313" key="1">
    <source>
        <dbReference type="EMBL" id="PWD99889.1"/>
    </source>
</evidence>
<dbReference type="AlphaFoldDB" id="A0A2U2B9Y7"/>
<protein>
    <submittedName>
        <fullName evidence="1">Uncharacterized protein</fullName>
    </submittedName>
</protein>
<keyword evidence="2" id="KW-1185">Reference proteome</keyword>
<organism evidence="1 2">
    <name type="scientific">Marinilabilia rubra</name>
    <dbReference type="NCBI Taxonomy" id="2162893"/>
    <lineage>
        <taxon>Bacteria</taxon>
        <taxon>Pseudomonadati</taxon>
        <taxon>Bacteroidota</taxon>
        <taxon>Bacteroidia</taxon>
        <taxon>Marinilabiliales</taxon>
        <taxon>Marinilabiliaceae</taxon>
        <taxon>Marinilabilia</taxon>
    </lineage>
</organism>
<evidence type="ECO:0000313" key="2">
    <source>
        <dbReference type="Proteomes" id="UP000244956"/>
    </source>
</evidence>
<reference evidence="1 2" key="1">
    <citation type="submission" date="2018-05" db="EMBL/GenBank/DDBJ databases">
        <title>Marinilabilia rubrum sp. nov., isolated from saltern sediment.</title>
        <authorList>
            <person name="Zhang R."/>
        </authorList>
    </citation>
    <scope>NUCLEOTIDE SEQUENCE [LARGE SCALE GENOMIC DNA]</scope>
    <source>
        <strain evidence="1 2">WTE16</strain>
    </source>
</reference>
<proteinExistence type="predicted"/>
<sequence>MHIIRKFLGCGVKSVSEVVEVNSPTELPVDHGEPDLRQFSYMAGAFTSKQYRYFPAKEYNAMPEFSSDVLAYTHIEDELLKDLGLSRPEKDGSKSL</sequence>
<accession>A0A2U2B9Y7</accession>
<dbReference type="Proteomes" id="UP000244956">
    <property type="component" value="Unassembled WGS sequence"/>
</dbReference>
<comment type="caution">
    <text evidence="1">The sequence shown here is derived from an EMBL/GenBank/DDBJ whole genome shotgun (WGS) entry which is preliminary data.</text>
</comment>
<gene>
    <name evidence="1" type="ORF">DDZ16_08345</name>
</gene>